<evidence type="ECO:0000256" key="2">
    <source>
        <dbReference type="ARBA" id="ARBA00023015"/>
    </source>
</evidence>
<dbReference type="InterPro" id="IPR021858">
    <property type="entry name" value="Fun_TF"/>
</dbReference>
<dbReference type="SUPFAM" id="SSF57701">
    <property type="entry name" value="Zn2/Cys6 DNA-binding domain"/>
    <property type="match status" value="1"/>
</dbReference>
<evidence type="ECO:0000256" key="5">
    <source>
        <dbReference type="ARBA" id="ARBA00023242"/>
    </source>
</evidence>
<keyword evidence="2" id="KW-0805">Transcription regulation</keyword>
<keyword evidence="3" id="KW-0238">DNA-binding</keyword>
<keyword evidence="5" id="KW-0539">Nucleus</keyword>
<dbReference type="GO" id="GO:0005634">
    <property type="term" value="C:nucleus"/>
    <property type="evidence" value="ECO:0007669"/>
    <property type="project" value="UniProtKB-SubCell"/>
</dbReference>
<sequence>MGSRYRIRFAAVAQFAEPTLGKKKKLDAQQQPPVQPQPPNRARSSRSRYGCEECRQSRVKCDETFPICGRCTRRGVVCHAATRESQWQLHLPPSSSIKDDDEPLLHHWFSTTSQIIVSTSADDNPFSYPIAQYISPTGSLIHTLKSISAAHQNFFKPRGLQRCLEERCKALRAFRQELVRGEQSLQCSFLTAYLLGISSSYLDRYGVDYGKDHLLAAHAIVGLILADDTARNHPLTHLIVGAFVYWDMSCAFLVDTPEQREIGTPLLDGYITDTMQQVFHPITGRCTGLFYILCRLGRYVRRVSETADHNSVLELQFERELLEWDDETKEDPMWTQTSHAFRSHGLIMLYRFCGRSSNYPGSPLPAYTTEGCFTTDDLVRNHAVTTISSLLCIPLASRHLCLQPIPLLTAGAELTSDDACLRQEVRSRFKALYSFNRIPAHLAAEELLVSLWELKDSGQDITWLELMLLKGWRLRVG</sequence>
<dbReference type="PANTHER" id="PTHR37534:SF15">
    <property type="entry name" value="ZN(II)2CYS6 TRANSCRIPTION FACTOR (EUROFUNG)"/>
    <property type="match status" value="1"/>
</dbReference>
<name>A0AAD4GVV3_ASPNN</name>
<dbReference type="GO" id="GO:0000976">
    <property type="term" value="F:transcription cis-regulatory region binding"/>
    <property type="evidence" value="ECO:0007669"/>
    <property type="project" value="TreeGrafter"/>
</dbReference>
<evidence type="ECO:0000313" key="8">
    <source>
        <dbReference type="EMBL" id="KAF9891222.1"/>
    </source>
</evidence>
<keyword evidence="9" id="KW-1185">Reference proteome</keyword>
<dbReference type="Proteomes" id="UP001194746">
    <property type="component" value="Unassembled WGS sequence"/>
</dbReference>
<evidence type="ECO:0000256" key="3">
    <source>
        <dbReference type="ARBA" id="ARBA00023125"/>
    </source>
</evidence>
<evidence type="ECO:0000256" key="4">
    <source>
        <dbReference type="ARBA" id="ARBA00023163"/>
    </source>
</evidence>
<dbReference type="Pfam" id="PF11951">
    <property type="entry name" value="Fungal_trans_2"/>
    <property type="match status" value="1"/>
</dbReference>
<dbReference type="EMBL" id="VCAU01000020">
    <property type="protein sequence ID" value="KAF9891222.1"/>
    <property type="molecule type" value="Genomic_DNA"/>
</dbReference>
<dbReference type="SMART" id="SM00066">
    <property type="entry name" value="GAL4"/>
    <property type="match status" value="1"/>
</dbReference>
<reference evidence="8" key="1">
    <citation type="journal article" date="2019" name="Beilstein J. Org. Chem.">
        <title>Nanangenines: drimane sesquiterpenoids as the dominant metabolite cohort of a novel Australian fungus, Aspergillus nanangensis.</title>
        <authorList>
            <person name="Lacey H.J."/>
            <person name="Gilchrist C.L.M."/>
            <person name="Crombie A."/>
            <person name="Kalaitzis J.A."/>
            <person name="Vuong D."/>
            <person name="Rutledge P.J."/>
            <person name="Turner P."/>
            <person name="Pitt J.I."/>
            <person name="Lacey E."/>
            <person name="Chooi Y.H."/>
            <person name="Piggott A.M."/>
        </authorList>
    </citation>
    <scope>NUCLEOTIDE SEQUENCE</scope>
    <source>
        <strain evidence="8">MST-FP2251</strain>
    </source>
</reference>
<evidence type="ECO:0000256" key="6">
    <source>
        <dbReference type="SAM" id="MobiDB-lite"/>
    </source>
</evidence>
<dbReference type="PROSITE" id="PS00463">
    <property type="entry name" value="ZN2_CY6_FUNGAL_1"/>
    <property type="match status" value="1"/>
</dbReference>
<reference evidence="8" key="2">
    <citation type="submission" date="2020-02" db="EMBL/GenBank/DDBJ databases">
        <authorList>
            <person name="Gilchrist C.L.M."/>
            <person name="Chooi Y.-H."/>
        </authorList>
    </citation>
    <scope>NUCLEOTIDE SEQUENCE</scope>
    <source>
        <strain evidence="8">MST-FP2251</strain>
    </source>
</reference>
<dbReference type="GO" id="GO:0008270">
    <property type="term" value="F:zinc ion binding"/>
    <property type="evidence" value="ECO:0007669"/>
    <property type="project" value="InterPro"/>
</dbReference>
<proteinExistence type="predicted"/>
<keyword evidence="4" id="KW-0804">Transcription</keyword>
<dbReference type="GO" id="GO:0000981">
    <property type="term" value="F:DNA-binding transcription factor activity, RNA polymerase II-specific"/>
    <property type="evidence" value="ECO:0007669"/>
    <property type="project" value="InterPro"/>
</dbReference>
<dbReference type="PANTHER" id="PTHR37534">
    <property type="entry name" value="TRANSCRIPTIONAL ACTIVATOR PROTEIN UGA3"/>
    <property type="match status" value="1"/>
</dbReference>
<dbReference type="InterPro" id="IPR036864">
    <property type="entry name" value="Zn2-C6_fun-type_DNA-bd_sf"/>
</dbReference>
<feature type="region of interest" description="Disordered" evidence="6">
    <location>
        <begin position="20"/>
        <end position="48"/>
    </location>
</feature>
<organism evidence="8 9">
    <name type="scientific">Aspergillus nanangensis</name>
    <dbReference type="NCBI Taxonomy" id="2582783"/>
    <lineage>
        <taxon>Eukaryota</taxon>
        <taxon>Fungi</taxon>
        <taxon>Dikarya</taxon>
        <taxon>Ascomycota</taxon>
        <taxon>Pezizomycotina</taxon>
        <taxon>Eurotiomycetes</taxon>
        <taxon>Eurotiomycetidae</taxon>
        <taxon>Eurotiales</taxon>
        <taxon>Aspergillaceae</taxon>
        <taxon>Aspergillus</taxon>
        <taxon>Aspergillus subgen. Circumdati</taxon>
    </lineage>
</organism>
<evidence type="ECO:0000256" key="1">
    <source>
        <dbReference type="ARBA" id="ARBA00004123"/>
    </source>
</evidence>
<comment type="caution">
    <text evidence="8">The sequence shown here is derived from an EMBL/GenBank/DDBJ whole genome shotgun (WGS) entry which is preliminary data.</text>
</comment>
<dbReference type="PROSITE" id="PS50048">
    <property type="entry name" value="ZN2_CY6_FUNGAL_2"/>
    <property type="match status" value="1"/>
</dbReference>
<dbReference type="InterPro" id="IPR001138">
    <property type="entry name" value="Zn2Cys6_DnaBD"/>
</dbReference>
<evidence type="ECO:0000313" key="9">
    <source>
        <dbReference type="Proteomes" id="UP001194746"/>
    </source>
</evidence>
<dbReference type="GO" id="GO:0045944">
    <property type="term" value="P:positive regulation of transcription by RNA polymerase II"/>
    <property type="evidence" value="ECO:0007669"/>
    <property type="project" value="TreeGrafter"/>
</dbReference>
<dbReference type="AlphaFoldDB" id="A0AAD4GVV3"/>
<feature type="domain" description="Zn(2)-C6 fungal-type" evidence="7">
    <location>
        <begin position="50"/>
        <end position="78"/>
    </location>
</feature>
<evidence type="ECO:0000259" key="7">
    <source>
        <dbReference type="PROSITE" id="PS50048"/>
    </source>
</evidence>
<comment type="subcellular location">
    <subcellularLocation>
        <location evidence="1">Nucleus</location>
    </subcellularLocation>
</comment>
<dbReference type="CDD" id="cd00067">
    <property type="entry name" value="GAL4"/>
    <property type="match status" value="1"/>
</dbReference>
<dbReference type="Gene3D" id="4.10.240.10">
    <property type="entry name" value="Zn(2)-C6 fungal-type DNA-binding domain"/>
    <property type="match status" value="1"/>
</dbReference>
<dbReference type="Pfam" id="PF00172">
    <property type="entry name" value="Zn_clus"/>
    <property type="match status" value="1"/>
</dbReference>
<gene>
    <name evidence="8" type="ORF">FE257_004786</name>
</gene>
<protein>
    <recommendedName>
        <fullName evidence="7">Zn(2)-C6 fungal-type domain-containing protein</fullName>
    </recommendedName>
</protein>
<accession>A0AAD4GVV3</accession>